<sequence>MQIEVAKRLQQTEEYYFSKKLREIDQLNKAGAQIINLGIGSPDLPPHPEVIKVLSEQANLPTAHGYQNYKGSPILRQAMADWYAKYYRVSLDANSEILPLIGSKEGIVHICMTYLQEGDEVLIPNPGYPAYASAVRLSGATSIPYALLEENNWFPDLEELEKSDLSKVKIMWINYPHMPTGTLATKEFFEKVIDFGRRNNILICHDNPYSFILNEHPLSILEVEGALDVAIELNSLSKSSNMAGWRIGMLIANEARISEILRFKTNMDSGMFLPLQLAAAKALSLDSSWYKQLNEVYGKRRNKVYEIMDLLNCDYSTEQVGLFVWAKIPSNFASGYELIDSVLDKARVFITPGGIFGDAGNNFIRISLCASEDVLDQAMERIKKRR</sequence>
<dbReference type="InterPro" id="IPR004838">
    <property type="entry name" value="NHTrfase_class1_PyrdxlP-BS"/>
</dbReference>
<dbReference type="Gene3D" id="3.40.640.10">
    <property type="entry name" value="Type I PLP-dependent aspartate aminotransferase-like (Major domain)"/>
    <property type="match status" value="1"/>
</dbReference>
<evidence type="ECO:0000259" key="5">
    <source>
        <dbReference type="Pfam" id="PF00155"/>
    </source>
</evidence>
<dbReference type="GO" id="GO:0008483">
    <property type="term" value="F:transaminase activity"/>
    <property type="evidence" value="ECO:0007669"/>
    <property type="project" value="UniProtKB-KW"/>
</dbReference>
<dbReference type="RefSeq" id="WP_196934592.1">
    <property type="nucleotide sequence ID" value="NZ_MU158698.1"/>
</dbReference>
<comment type="cofactor">
    <cofactor evidence="1 4">
        <name>pyridoxal 5'-phosphate</name>
        <dbReference type="ChEBI" id="CHEBI:597326"/>
    </cofactor>
</comment>
<evidence type="ECO:0000256" key="2">
    <source>
        <dbReference type="ARBA" id="ARBA00022576"/>
    </source>
</evidence>
<comment type="caution">
    <text evidence="6">The sequence shown here is derived from an EMBL/GenBank/DDBJ whole genome shotgun (WGS) entry which is preliminary data.</text>
</comment>
<reference evidence="6" key="1">
    <citation type="submission" date="2018-02" db="EMBL/GenBank/DDBJ databases">
        <authorList>
            <person name="Vasarhelyi B.M."/>
            <person name="Deshmukh S."/>
            <person name="Balint B."/>
            <person name="Kukolya J."/>
        </authorList>
    </citation>
    <scope>NUCLEOTIDE SEQUENCE</scope>
    <source>
        <strain evidence="6">KB22</strain>
    </source>
</reference>
<keyword evidence="2 4" id="KW-0032">Aminotransferase</keyword>
<dbReference type="Proteomes" id="UP000616201">
    <property type="component" value="Unassembled WGS sequence"/>
</dbReference>
<feature type="domain" description="Aminotransferase class I/classII large" evidence="5">
    <location>
        <begin position="33"/>
        <end position="382"/>
    </location>
</feature>
<comment type="similarity">
    <text evidence="4">Belongs to the class-I pyridoxal-phosphate-dependent aminotransferase family.</text>
</comment>
<keyword evidence="3 4" id="KW-0808">Transferase</keyword>
<dbReference type="InterPro" id="IPR015424">
    <property type="entry name" value="PyrdxlP-dep_Trfase"/>
</dbReference>
<evidence type="ECO:0000256" key="3">
    <source>
        <dbReference type="ARBA" id="ARBA00022679"/>
    </source>
</evidence>
<dbReference type="InterPro" id="IPR004839">
    <property type="entry name" value="Aminotransferase_I/II_large"/>
</dbReference>
<evidence type="ECO:0000313" key="6">
    <source>
        <dbReference type="EMBL" id="MBE8712250.1"/>
    </source>
</evidence>
<dbReference type="PANTHER" id="PTHR42832">
    <property type="entry name" value="AMINO ACID AMINOTRANSFERASE"/>
    <property type="match status" value="1"/>
</dbReference>
<dbReference type="AlphaFoldDB" id="A0A928UVW0"/>
<name>A0A928UVW0_9SPHI</name>
<dbReference type="PROSITE" id="PS00105">
    <property type="entry name" value="AA_TRANSFER_CLASS_1"/>
    <property type="match status" value="1"/>
</dbReference>
<dbReference type="CDD" id="cd00609">
    <property type="entry name" value="AAT_like"/>
    <property type="match status" value="1"/>
</dbReference>
<dbReference type="EC" id="2.6.1.-" evidence="4"/>
<accession>A0A928UVW0</accession>
<dbReference type="EMBL" id="PRDK01000001">
    <property type="protein sequence ID" value="MBE8712250.1"/>
    <property type="molecule type" value="Genomic_DNA"/>
</dbReference>
<keyword evidence="7" id="KW-1185">Reference proteome</keyword>
<organism evidence="6 7">
    <name type="scientific">Sphingobacterium hungaricum</name>
    <dbReference type="NCBI Taxonomy" id="2082723"/>
    <lineage>
        <taxon>Bacteria</taxon>
        <taxon>Pseudomonadati</taxon>
        <taxon>Bacteroidota</taxon>
        <taxon>Sphingobacteriia</taxon>
        <taxon>Sphingobacteriales</taxon>
        <taxon>Sphingobacteriaceae</taxon>
        <taxon>Sphingobacterium</taxon>
    </lineage>
</organism>
<evidence type="ECO:0000256" key="4">
    <source>
        <dbReference type="RuleBase" id="RU000481"/>
    </source>
</evidence>
<dbReference type="InterPro" id="IPR015422">
    <property type="entry name" value="PyrdxlP-dep_Trfase_small"/>
</dbReference>
<dbReference type="PANTHER" id="PTHR42832:SF3">
    <property type="entry name" value="L-GLUTAMINE--4-(METHYLSULFANYL)-2-OXOBUTANOATE AMINOTRANSFERASE"/>
    <property type="match status" value="1"/>
</dbReference>
<protein>
    <recommendedName>
        <fullName evidence="4">Aminotransferase</fullName>
        <ecNumber evidence="4">2.6.1.-</ecNumber>
    </recommendedName>
</protein>
<dbReference type="InterPro" id="IPR050881">
    <property type="entry name" value="LL-DAP_aminotransferase"/>
</dbReference>
<dbReference type="Pfam" id="PF00155">
    <property type="entry name" value="Aminotran_1_2"/>
    <property type="match status" value="1"/>
</dbReference>
<gene>
    <name evidence="6" type="ORF">C4F49_00970</name>
</gene>
<dbReference type="InterPro" id="IPR015421">
    <property type="entry name" value="PyrdxlP-dep_Trfase_major"/>
</dbReference>
<dbReference type="Gene3D" id="3.90.1150.10">
    <property type="entry name" value="Aspartate Aminotransferase, domain 1"/>
    <property type="match status" value="1"/>
</dbReference>
<dbReference type="GO" id="GO:0030170">
    <property type="term" value="F:pyridoxal phosphate binding"/>
    <property type="evidence" value="ECO:0007669"/>
    <property type="project" value="InterPro"/>
</dbReference>
<evidence type="ECO:0000313" key="7">
    <source>
        <dbReference type="Proteomes" id="UP000616201"/>
    </source>
</evidence>
<evidence type="ECO:0000256" key="1">
    <source>
        <dbReference type="ARBA" id="ARBA00001933"/>
    </source>
</evidence>
<proteinExistence type="inferred from homology"/>
<dbReference type="SUPFAM" id="SSF53383">
    <property type="entry name" value="PLP-dependent transferases"/>
    <property type="match status" value="1"/>
</dbReference>